<evidence type="ECO:0000256" key="5">
    <source>
        <dbReference type="ARBA" id="ARBA00022692"/>
    </source>
</evidence>
<keyword evidence="10" id="KW-1185">Reference proteome</keyword>
<dbReference type="InterPro" id="IPR052017">
    <property type="entry name" value="TSUP"/>
</dbReference>
<feature type="transmembrane region" description="Helical" evidence="8">
    <location>
        <begin position="203"/>
        <end position="221"/>
    </location>
</feature>
<evidence type="ECO:0000256" key="7">
    <source>
        <dbReference type="ARBA" id="ARBA00023136"/>
    </source>
</evidence>
<protein>
    <recommendedName>
        <fullName evidence="8">Probable membrane transporter protein</fullName>
    </recommendedName>
</protein>
<evidence type="ECO:0000256" key="8">
    <source>
        <dbReference type="RuleBase" id="RU363041"/>
    </source>
</evidence>
<dbReference type="PANTHER" id="PTHR30269">
    <property type="entry name" value="TRANSMEMBRANE PROTEIN YFCA"/>
    <property type="match status" value="1"/>
</dbReference>
<comment type="caution">
    <text evidence="9">The sequence shown here is derived from an EMBL/GenBank/DDBJ whole genome shotgun (WGS) entry which is preliminary data.</text>
</comment>
<feature type="transmembrane region" description="Helical" evidence="8">
    <location>
        <begin position="233"/>
        <end position="253"/>
    </location>
</feature>
<dbReference type="GO" id="GO:0005886">
    <property type="term" value="C:plasma membrane"/>
    <property type="evidence" value="ECO:0007669"/>
    <property type="project" value="UniProtKB-SubCell"/>
</dbReference>
<organism evidence="9 10">
    <name type="scientific">Planosporangium flavigriseum</name>
    <dbReference type="NCBI Taxonomy" id="373681"/>
    <lineage>
        <taxon>Bacteria</taxon>
        <taxon>Bacillati</taxon>
        <taxon>Actinomycetota</taxon>
        <taxon>Actinomycetes</taxon>
        <taxon>Micromonosporales</taxon>
        <taxon>Micromonosporaceae</taxon>
        <taxon>Planosporangium</taxon>
    </lineage>
</organism>
<accession>A0A8J3PJ79</accession>
<evidence type="ECO:0000256" key="1">
    <source>
        <dbReference type="ARBA" id="ARBA00004651"/>
    </source>
</evidence>
<feature type="transmembrane region" description="Helical" evidence="8">
    <location>
        <begin position="50"/>
        <end position="73"/>
    </location>
</feature>
<name>A0A8J3PJ79_9ACTN</name>
<evidence type="ECO:0000313" key="10">
    <source>
        <dbReference type="Proteomes" id="UP000653674"/>
    </source>
</evidence>
<reference evidence="9" key="1">
    <citation type="submission" date="2021-01" db="EMBL/GenBank/DDBJ databases">
        <title>Whole genome shotgun sequence of Planosporangium flavigriseum NBRC 105377.</title>
        <authorList>
            <person name="Komaki H."/>
            <person name="Tamura T."/>
        </authorList>
    </citation>
    <scope>NUCLEOTIDE SEQUENCE</scope>
    <source>
        <strain evidence="9">NBRC 105377</strain>
    </source>
</reference>
<dbReference type="PROSITE" id="PS51257">
    <property type="entry name" value="PROKAR_LIPOPROTEIN"/>
    <property type="match status" value="1"/>
</dbReference>
<sequence length="256" mass="26278">MRTGMGGRRPSGTTIALMLLIACVVVLVASAVQAATGFGFSLVAVPLLTLAFGPRLAVVATALPALLLASITVARDRTHVRWRTVGVLLTTLVVGMPIGLLLLRVLSERALSVVVALAVTSCAALAWRTPRLPRGFAPIAAAGLAAGVLATVAGPSGPPLIAAMQTMEYGPRELRGTLAAVFSLGGVLGVGGFVLTGALTDRAALVGAVAVPAVLLGWWIGNHLFERIDRVRFRRAVLVILIASCLLTVARAVSGN</sequence>
<feature type="transmembrane region" description="Helical" evidence="8">
    <location>
        <begin position="109"/>
        <end position="127"/>
    </location>
</feature>
<dbReference type="PANTHER" id="PTHR30269:SF37">
    <property type="entry name" value="MEMBRANE TRANSPORTER PROTEIN"/>
    <property type="match status" value="1"/>
</dbReference>
<evidence type="ECO:0000256" key="4">
    <source>
        <dbReference type="ARBA" id="ARBA00022475"/>
    </source>
</evidence>
<feature type="transmembrane region" description="Helical" evidence="8">
    <location>
        <begin position="177"/>
        <end position="196"/>
    </location>
</feature>
<keyword evidence="5 8" id="KW-0812">Transmembrane</keyword>
<comment type="subcellular location">
    <subcellularLocation>
        <location evidence="1 8">Cell membrane</location>
        <topology evidence="1 8">Multi-pass membrane protein</topology>
    </subcellularLocation>
</comment>
<keyword evidence="3" id="KW-0813">Transport</keyword>
<keyword evidence="7 8" id="KW-0472">Membrane</keyword>
<dbReference type="Proteomes" id="UP000653674">
    <property type="component" value="Unassembled WGS sequence"/>
</dbReference>
<keyword evidence="6 8" id="KW-1133">Transmembrane helix</keyword>
<gene>
    <name evidence="9" type="ORF">Pfl04_04200</name>
</gene>
<evidence type="ECO:0000256" key="6">
    <source>
        <dbReference type="ARBA" id="ARBA00022989"/>
    </source>
</evidence>
<dbReference type="AlphaFoldDB" id="A0A8J3PJ79"/>
<feature type="transmembrane region" description="Helical" evidence="8">
    <location>
        <begin position="139"/>
        <end position="157"/>
    </location>
</feature>
<evidence type="ECO:0000313" key="9">
    <source>
        <dbReference type="EMBL" id="GIG72016.1"/>
    </source>
</evidence>
<feature type="transmembrane region" description="Helical" evidence="8">
    <location>
        <begin position="85"/>
        <end position="103"/>
    </location>
</feature>
<keyword evidence="4 8" id="KW-1003">Cell membrane</keyword>
<dbReference type="Pfam" id="PF01925">
    <property type="entry name" value="TauE"/>
    <property type="match status" value="1"/>
</dbReference>
<dbReference type="InterPro" id="IPR002781">
    <property type="entry name" value="TM_pro_TauE-like"/>
</dbReference>
<evidence type="ECO:0000256" key="3">
    <source>
        <dbReference type="ARBA" id="ARBA00022448"/>
    </source>
</evidence>
<dbReference type="EMBL" id="BONU01000002">
    <property type="protein sequence ID" value="GIG72016.1"/>
    <property type="molecule type" value="Genomic_DNA"/>
</dbReference>
<comment type="similarity">
    <text evidence="2 8">Belongs to the 4-toluene sulfonate uptake permease (TSUP) (TC 2.A.102) family.</text>
</comment>
<evidence type="ECO:0000256" key="2">
    <source>
        <dbReference type="ARBA" id="ARBA00009142"/>
    </source>
</evidence>
<proteinExistence type="inferred from homology"/>